<accession>A0A6A6F5X8</accession>
<feature type="transmembrane region" description="Helical" evidence="1">
    <location>
        <begin position="125"/>
        <end position="144"/>
    </location>
</feature>
<keyword evidence="3" id="KW-1185">Reference proteome</keyword>
<keyword evidence="1" id="KW-1133">Transmembrane helix</keyword>
<dbReference type="Proteomes" id="UP000799539">
    <property type="component" value="Unassembled WGS sequence"/>
</dbReference>
<evidence type="ECO:0000313" key="2">
    <source>
        <dbReference type="EMBL" id="KAF2207717.1"/>
    </source>
</evidence>
<evidence type="ECO:0000256" key="1">
    <source>
        <dbReference type="SAM" id="Phobius"/>
    </source>
</evidence>
<feature type="transmembrane region" description="Helical" evidence="1">
    <location>
        <begin position="28"/>
        <end position="46"/>
    </location>
</feature>
<dbReference type="EMBL" id="ML992701">
    <property type="protein sequence ID" value="KAF2207717.1"/>
    <property type="molecule type" value="Genomic_DNA"/>
</dbReference>
<evidence type="ECO:0000313" key="3">
    <source>
        <dbReference type="Proteomes" id="UP000799539"/>
    </source>
</evidence>
<sequence length="179" mass="19560">MGESSPKGRAVAQNMSKSELLATIGFKYLHTAASLGLFAALLHSAYHSIRRTPVRPSYLRTAGLATTAIFAYLTVKKLVLRYLHEIPNPSNELQRQEEQATATDQDQHVSRKAARTLQALRAHNIATAAFAVCGAGFVALQSGIRRANIFRIIGGACVGSEIQWVRHAWAVGQTMYQRG</sequence>
<keyword evidence="1" id="KW-0812">Transmembrane</keyword>
<name>A0A6A6F5X8_9PEZI</name>
<protein>
    <submittedName>
        <fullName evidence="2">Uncharacterized protein</fullName>
    </submittedName>
</protein>
<proteinExistence type="predicted"/>
<keyword evidence="1" id="KW-0472">Membrane</keyword>
<dbReference type="OrthoDB" id="10623721at2759"/>
<dbReference type="AlphaFoldDB" id="A0A6A6F5X8"/>
<gene>
    <name evidence="2" type="ORF">CERZMDRAFT_118999</name>
</gene>
<organism evidence="2 3">
    <name type="scientific">Cercospora zeae-maydis SCOH1-5</name>
    <dbReference type="NCBI Taxonomy" id="717836"/>
    <lineage>
        <taxon>Eukaryota</taxon>
        <taxon>Fungi</taxon>
        <taxon>Dikarya</taxon>
        <taxon>Ascomycota</taxon>
        <taxon>Pezizomycotina</taxon>
        <taxon>Dothideomycetes</taxon>
        <taxon>Dothideomycetidae</taxon>
        <taxon>Mycosphaerellales</taxon>
        <taxon>Mycosphaerellaceae</taxon>
        <taxon>Cercospora</taxon>
    </lineage>
</organism>
<reference evidence="2" key="1">
    <citation type="journal article" date="2020" name="Stud. Mycol.">
        <title>101 Dothideomycetes genomes: a test case for predicting lifestyles and emergence of pathogens.</title>
        <authorList>
            <person name="Haridas S."/>
            <person name="Albert R."/>
            <person name="Binder M."/>
            <person name="Bloem J."/>
            <person name="Labutti K."/>
            <person name="Salamov A."/>
            <person name="Andreopoulos B."/>
            <person name="Baker S."/>
            <person name="Barry K."/>
            <person name="Bills G."/>
            <person name="Bluhm B."/>
            <person name="Cannon C."/>
            <person name="Castanera R."/>
            <person name="Culley D."/>
            <person name="Daum C."/>
            <person name="Ezra D."/>
            <person name="Gonzalez J."/>
            <person name="Henrissat B."/>
            <person name="Kuo A."/>
            <person name="Liang C."/>
            <person name="Lipzen A."/>
            <person name="Lutzoni F."/>
            <person name="Magnuson J."/>
            <person name="Mondo S."/>
            <person name="Nolan M."/>
            <person name="Ohm R."/>
            <person name="Pangilinan J."/>
            <person name="Park H.-J."/>
            <person name="Ramirez L."/>
            <person name="Alfaro M."/>
            <person name="Sun H."/>
            <person name="Tritt A."/>
            <person name="Yoshinaga Y."/>
            <person name="Zwiers L.-H."/>
            <person name="Turgeon B."/>
            <person name="Goodwin S."/>
            <person name="Spatafora J."/>
            <person name="Crous P."/>
            <person name="Grigoriev I."/>
        </authorList>
    </citation>
    <scope>NUCLEOTIDE SEQUENCE</scope>
    <source>
        <strain evidence="2">SCOH1-5</strain>
    </source>
</reference>